<dbReference type="EMBL" id="FQZV01000034">
    <property type="protein sequence ID" value="SHJ66602.1"/>
    <property type="molecule type" value="Genomic_DNA"/>
</dbReference>
<reference evidence="2" key="1">
    <citation type="submission" date="2016-11" db="EMBL/GenBank/DDBJ databases">
        <authorList>
            <person name="Varghese N."/>
            <person name="Submissions S."/>
        </authorList>
    </citation>
    <scope>NUCLEOTIDE SEQUENCE [LARGE SCALE GENOMIC DNA]</scope>
    <source>
        <strain evidence="2">DSM 17957</strain>
    </source>
</reference>
<dbReference type="STRING" id="1121919.SAMN02745975_02592"/>
<evidence type="ECO:0000313" key="2">
    <source>
        <dbReference type="Proteomes" id="UP000184536"/>
    </source>
</evidence>
<dbReference type="OrthoDB" id="9804799at2"/>
<gene>
    <name evidence="1" type="ORF">SAMN02745975_02592</name>
</gene>
<accession>A0A1M6L5X5</accession>
<evidence type="ECO:0000313" key="1">
    <source>
        <dbReference type="EMBL" id="SHJ66602.1"/>
    </source>
</evidence>
<dbReference type="AlphaFoldDB" id="A0A1M6L5X5"/>
<dbReference type="RefSeq" id="WP_110941685.1">
    <property type="nucleotide sequence ID" value="NZ_FQZV01000034.1"/>
</dbReference>
<dbReference type="Proteomes" id="UP000184536">
    <property type="component" value="Unassembled WGS sequence"/>
</dbReference>
<proteinExistence type="predicted"/>
<protein>
    <submittedName>
        <fullName evidence="1">Uncharacterized protein</fullName>
    </submittedName>
</protein>
<keyword evidence="2" id="KW-1185">Reference proteome</keyword>
<sequence>MVTPVLIAAFIANPQNTQTSEAIPSQDGITVRTSIGEDIEKAIQTIMYSPGTSSNLGDYITFTKHEDSTYRLEEYLEAIDDSYFGKSIKEYCIMPVSRKEIKGLYDRIMEDYGSHHTPSELLMKNLFEHLKDNNQKNIILKRLTNELVPLT</sequence>
<organism evidence="1 2">
    <name type="scientific">Geosporobacter subterraneus DSM 17957</name>
    <dbReference type="NCBI Taxonomy" id="1121919"/>
    <lineage>
        <taxon>Bacteria</taxon>
        <taxon>Bacillati</taxon>
        <taxon>Bacillota</taxon>
        <taxon>Clostridia</taxon>
        <taxon>Peptostreptococcales</taxon>
        <taxon>Thermotaleaceae</taxon>
        <taxon>Geosporobacter</taxon>
    </lineage>
</organism>
<name>A0A1M6L5X5_9FIRM</name>